<keyword evidence="11 16" id="KW-0456">Lyase</keyword>
<dbReference type="GO" id="GO:0140078">
    <property type="term" value="F:class I DNA-(apurinic or apyrimidinic site) endonuclease activity"/>
    <property type="evidence" value="ECO:0007669"/>
    <property type="project" value="UniProtKB-EC"/>
</dbReference>
<dbReference type="FunFam" id="1.10.8.50:FF:000003">
    <property type="entry name" value="Formamidopyrimidine-DNA glycosylase"/>
    <property type="match status" value="1"/>
</dbReference>
<evidence type="ECO:0000256" key="12">
    <source>
        <dbReference type="ARBA" id="ARBA00023268"/>
    </source>
</evidence>
<evidence type="ECO:0000313" key="20">
    <source>
        <dbReference type="Proteomes" id="UP000438120"/>
    </source>
</evidence>
<dbReference type="PROSITE" id="PS51068">
    <property type="entry name" value="FPG_CAT"/>
    <property type="match status" value="1"/>
</dbReference>
<evidence type="ECO:0000313" key="19">
    <source>
        <dbReference type="EMBL" id="MST87694.1"/>
    </source>
</evidence>
<dbReference type="InterPro" id="IPR015886">
    <property type="entry name" value="H2TH_FPG"/>
</dbReference>
<keyword evidence="7 16" id="KW-0378">Hydrolase</keyword>
<keyword evidence="10 16" id="KW-0234">DNA repair</keyword>
<dbReference type="PROSITE" id="PS51066">
    <property type="entry name" value="ZF_FPG_2"/>
    <property type="match status" value="1"/>
</dbReference>
<feature type="active site" description="Schiff-base intermediate with DNA" evidence="16">
    <location>
        <position position="2"/>
    </location>
</feature>
<feature type="domain" description="Formamidopyrimidine-DNA glycosylase catalytic" evidence="18">
    <location>
        <begin position="2"/>
        <end position="114"/>
    </location>
</feature>
<comment type="caution">
    <text evidence="19">The sequence shown here is derived from an EMBL/GenBank/DDBJ whole genome shotgun (WGS) entry which is preliminary data.</text>
</comment>
<dbReference type="CDD" id="cd08966">
    <property type="entry name" value="EcFpg-like_N"/>
    <property type="match status" value="1"/>
</dbReference>
<organism evidence="19 20">
    <name type="scientific">Lactobacillus porci</name>
    <dbReference type="NCBI Taxonomy" id="2012477"/>
    <lineage>
        <taxon>Bacteria</taxon>
        <taxon>Bacillati</taxon>
        <taxon>Bacillota</taxon>
        <taxon>Bacilli</taxon>
        <taxon>Lactobacillales</taxon>
        <taxon>Lactobacillaceae</taxon>
        <taxon>Lactobacillus</taxon>
    </lineage>
</organism>
<dbReference type="RefSeq" id="WP_154549306.1">
    <property type="nucleotide sequence ID" value="NZ_VUMX01000028.1"/>
</dbReference>
<comment type="function">
    <text evidence="16">Involved in base excision repair of DNA damaged by oxidation or by mutagenic agents. Acts as DNA glycosylase that recognizes and removes damaged bases. Has a preference for oxidized purines, such as 7,8-dihydro-8-oxoguanine (8-oxoG). Has AP (apurinic/apyrimidinic) lyase activity and introduces nicks in the DNA strand. Cleaves the DNA backbone by beta-delta elimination to generate a single-strand break at the site of the removed base with both 3'- and 5'-phosphates.</text>
</comment>
<dbReference type="InterPro" id="IPR010663">
    <property type="entry name" value="Znf_FPG/IleRS"/>
</dbReference>
<reference evidence="19 20" key="1">
    <citation type="submission" date="2019-08" db="EMBL/GenBank/DDBJ databases">
        <title>In-depth cultivation of the pig gut microbiome towards novel bacterial diversity and tailored functional studies.</title>
        <authorList>
            <person name="Wylensek D."/>
            <person name="Hitch T.C.A."/>
            <person name="Clavel T."/>
        </authorList>
    </citation>
    <scope>NUCLEOTIDE SEQUENCE [LARGE SCALE GENOMIC DNA]</scope>
    <source>
        <strain evidence="19 20">Bifido-178-WT-2B</strain>
    </source>
</reference>
<dbReference type="GO" id="GO:0003684">
    <property type="term" value="F:damaged DNA binding"/>
    <property type="evidence" value="ECO:0007669"/>
    <property type="project" value="InterPro"/>
</dbReference>
<keyword evidence="9 16" id="KW-0238">DNA-binding</keyword>
<dbReference type="PANTHER" id="PTHR22993">
    <property type="entry name" value="FORMAMIDOPYRIMIDINE-DNA GLYCOSYLASE"/>
    <property type="match status" value="1"/>
</dbReference>
<dbReference type="InterPro" id="IPR010979">
    <property type="entry name" value="Ribosomal_uS13-like_H2TH"/>
</dbReference>
<dbReference type="EC" id="4.2.99.18" evidence="16"/>
<evidence type="ECO:0000256" key="11">
    <source>
        <dbReference type="ARBA" id="ARBA00023239"/>
    </source>
</evidence>
<accession>A0A6A8MFT7</accession>
<dbReference type="FunFam" id="3.20.190.10:FF:000001">
    <property type="entry name" value="Formamidopyrimidine-DNA glycosylase"/>
    <property type="match status" value="1"/>
</dbReference>
<evidence type="ECO:0000259" key="17">
    <source>
        <dbReference type="PROSITE" id="PS51066"/>
    </source>
</evidence>
<dbReference type="InterPro" id="IPR000214">
    <property type="entry name" value="Znf_DNA_glyclase/AP_lyase"/>
</dbReference>
<dbReference type="GO" id="GO:0003690">
    <property type="term" value="F:double-stranded DNA binding"/>
    <property type="evidence" value="ECO:0007669"/>
    <property type="project" value="UniProtKB-ARBA"/>
</dbReference>
<dbReference type="SMART" id="SM00898">
    <property type="entry name" value="Fapy_DNA_glyco"/>
    <property type="match status" value="1"/>
</dbReference>
<dbReference type="EMBL" id="VUMX01000028">
    <property type="protein sequence ID" value="MST87694.1"/>
    <property type="molecule type" value="Genomic_DNA"/>
</dbReference>
<dbReference type="Gene3D" id="1.10.8.50">
    <property type="match status" value="1"/>
</dbReference>
<keyword evidence="12 16" id="KW-0511">Multifunctional enzyme</keyword>
<evidence type="ECO:0000256" key="16">
    <source>
        <dbReference type="HAMAP-Rule" id="MF_00103"/>
    </source>
</evidence>
<dbReference type="Proteomes" id="UP000438120">
    <property type="component" value="Unassembled WGS sequence"/>
</dbReference>
<feature type="binding site" evidence="16">
    <location>
        <position position="92"/>
    </location>
    <ligand>
        <name>DNA</name>
        <dbReference type="ChEBI" id="CHEBI:16991"/>
    </ligand>
</feature>
<dbReference type="PANTHER" id="PTHR22993:SF9">
    <property type="entry name" value="FORMAMIDOPYRIMIDINE-DNA GLYCOSYLASE"/>
    <property type="match status" value="1"/>
</dbReference>
<evidence type="ECO:0000256" key="1">
    <source>
        <dbReference type="ARBA" id="ARBA00001668"/>
    </source>
</evidence>
<dbReference type="SMART" id="SM01232">
    <property type="entry name" value="H2TH"/>
    <property type="match status" value="1"/>
</dbReference>
<comment type="similarity">
    <text evidence="2 16">Belongs to the FPG family.</text>
</comment>
<evidence type="ECO:0000256" key="4">
    <source>
        <dbReference type="ARBA" id="ARBA00022723"/>
    </source>
</evidence>
<gene>
    <name evidence="16 19" type="primary">mutM</name>
    <name evidence="16" type="synonym">fpg</name>
    <name evidence="19" type="ORF">FYJ62_08710</name>
</gene>
<feature type="binding site" evidence="16">
    <location>
        <position position="111"/>
    </location>
    <ligand>
        <name>DNA</name>
        <dbReference type="ChEBI" id="CHEBI:16991"/>
    </ligand>
</feature>
<dbReference type="InterPro" id="IPR015887">
    <property type="entry name" value="DNA_glyclase_Znf_dom_DNA_BS"/>
</dbReference>
<dbReference type="Gene3D" id="3.20.190.10">
    <property type="entry name" value="MutM-like, N-terminal"/>
    <property type="match status" value="1"/>
</dbReference>
<evidence type="ECO:0000256" key="13">
    <source>
        <dbReference type="ARBA" id="ARBA00023295"/>
    </source>
</evidence>
<dbReference type="GO" id="GO:0006284">
    <property type="term" value="P:base-excision repair"/>
    <property type="evidence" value="ECO:0007669"/>
    <property type="project" value="InterPro"/>
</dbReference>
<dbReference type="NCBIfam" id="TIGR00577">
    <property type="entry name" value="fpg"/>
    <property type="match status" value="1"/>
</dbReference>
<evidence type="ECO:0000256" key="15">
    <source>
        <dbReference type="ARBA" id="ARBA00060177"/>
    </source>
</evidence>
<keyword evidence="8 16" id="KW-0862">Zinc</keyword>
<keyword evidence="5 16" id="KW-0227">DNA damage</keyword>
<dbReference type="PROSITE" id="PS01242">
    <property type="entry name" value="ZF_FPG_1"/>
    <property type="match status" value="1"/>
</dbReference>
<sequence length="282" mass="31628">MPEMPEVETVRRTLTPLVAGKTIKKVEVWYDKIIAGDARAFAQKLAGKQILRVDRYGKFLLFRLSDNLTLVSHLRMEGKYRLLAPQAAVGKHDHVQFAFTDGTALRYSDVRKFGRMQLVETGTEREQTGIGKLGVEPNSPEFTRDFLCRALAKKSKKIKNLLLDQSVVCGLGNIYCDEVLWQSRIHPLSQASAIPSEKVTALHDNINQTIALATKLRGTTVHTFLDADGQSGQFQKKLQVYGHAGEPCQRCGTVLEKIKVSGRGTTFCPQCQVLYREKHKQD</sequence>
<dbReference type="NCBIfam" id="NF002211">
    <property type="entry name" value="PRK01103.1"/>
    <property type="match status" value="1"/>
</dbReference>
<evidence type="ECO:0000256" key="2">
    <source>
        <dbReference type="ARBA" id="ARBA00009409"/>
    </source>
</evidence>
<evidence type="ECO:0000256" key="9">
    <source>
        <dbReference type="ARBA" id="ARBA00023125"/>
    </source>
</evidence>
<dbReference type="Pfam" id="PF06831">
    <property type="entry name" value="H2TH"/>
    <property type="match status" value="1"/>
</dbReference>
<name>A0A6A8MFT7_9LACO</name>
<evidence type="ECO:0000259" key="18">
    <source>
        <dbReference type="PROSITE" id="PS51068"/>
    </source>
</evidence>
<keyword evidence="13 16" id="KW-0326">Glycosidase</keyword>
<protein>
    <recommendedName>
        <fullName evidence="16">Formamidopyrimidine-DNA glycosylase</fullName>
        <shortName evidence="16">Fapy-DNA glycosylase</shortName>
        <ecNumber evidence="16">3.2.2.23</ecNumber>
    </recommendedName>
    <alternativeName>
        <fullName evidence="16">DNA-(apurinic or apyrimidinic site) lyase MutM</fullName>
        <shortName evidence="16">AP lyase MutM</shortName>
        <ecNumber evidence="16">4.2.99.18</ecNumber>
    </alternativeName>
</protein>
<dbReference type="SUPFAM" id="SSF81624">
    <property type="entry name" value="N-terminal domain of MutM-like DNA repair proteins"/>
    <property type="match status" value="1"/>
</dbReference>
<comment type="subunit">
    <text evidence="3 16">Monomer.</text>
</comment>
<dbReference type="Pfam" id="PF06827">
    <property type="entry name" value="zf-FPG_IleRS"/>
    <property type="match status" value="1"/>
</dbReference>
<comment type="cofactor">
    <cofactor evidence="16">
        <name>Zn(2+)</name>
        <dbReference type="ChEBI" id="CHEBI:29105"/>
    </cofactor>
    <text evidence="16">Binds 1 zinc ion per subunit.</text>
</comment>
<keyword evidence="6 16" id="KW-0863">Zinc-finger</keyword>
<comment type="catalytic activity">
    <reaction evidence="14 16">
        <text>2'-deoxyribonucleotide-(2'-deoxyribose 5'-phosphate)-2'-deoxyribonucleotide-DNA = a 3'-end 2'-deoxyribonucleotide-(2,3-dehydro-2,3-deoxyribose 5'-phosphate)-DNA + a 5'-end 5'-phospho-2'-deoxyribonucleoside-DNA + H(+)</text>
        <dbReference type="Rhea" id="RHEA:66592"/>
        <dbReference type="Rhea" id="RHEA-COMP:13180"/>
        <dbReference type="Rhea" id="RHEA-COMP:16897"/>
        <dbReference type="Rhea" id="RHEA-COMP:17067"/>
        <dbReference type="ChEBI" id="CHEBI:15378"/>
        <dbReference type="ChEBI" id="CHEBI:136412"/>
        <dbReference type="ChEBI" id="CHEBI:157695"/>
        <dbReference type="ChEBI" id="CHEBI:167181"/>
        <dbReference type="EC" id="4.2.99.18"/>
    </reaction>
</comment>
<evidence type="ECO:0000256" key="10">
    <source>
        <dbReference type="ARBA" id="ARBA00023204"/>
    </source>
</evidence>
<comment type="function">
    <text evidence="15">Involved in base excision repair of DNA damaged by oxidation or by mutagenic agents. Acts as a DNA glycosylase that recognizes and removes damaged bases. Has a preference for oxidized purines, such as 7,8-dihydro-8-oxoguanine (8-oxoG). Has AP (apurinic/apyrimidinic) lyase activity and introduces nicks in the DNA strand. Cleaves the DNA backbone by beta-delta elimination to generate a single-strand break at the site of the removed base with both 3'- and 5'-phosphates.</text>
</comment>
<evidence type="ECO:0000256" key="7">
    <source>
        <dbReference type="ARBA" id="ARBA00022801"/>
    </source>
</evidence>
<comment type="catalytic activity">
    <reaction evidence="1 16">
        <text>Hydrolysis of DNA containing ring-opened 7-methylguanine residues, releasing 2,6-diamino-4-hydroxy-5-(N-methyl)formamidopyrimidine.</text>
        <dbReference type="EC" id="3.2.2.23"/>
    </reaction>
</comment>
<dbReference type="SUPFAM" id="SSF46946">
    <property type="entry name" value="S13-like H2TH domain"/>
    <property type="match status" value="1"/>
</dbReference>
<dbReference type="AlphaFoldDB" id="A0A6A8MFT7"/>
<feature type="domain" description="FPG-type" evidence="17">
    <location>
        <begin position="239"/>
        <end position="273"/>
    </location>
</feature>
<feature type="binding site" evidence="16">
    <location>
        <position position="154"/>
    </location>
    <ligand>
        <name>DNA</name>
        <dbReference type="ChEBI" id="CHEBI:16991"/>
    </ligand>
</feature>
<dbReference type="GO" id="GO:0034039">
    <property type="term" value="F:8-oxo-7,8-dihydroguanine DNA N-glycosylase activity"/>
    <property type="evidence" value="ECO:0007669"/>
    <property type="project" value="TreeGrafter"/>
</dbReference>
<dbReference type="HAMAP" id="MF_00103">
    <property type="entry name" value="Fapy_DNA_glycosyl"/>
    <property type="match status" value="1"/>
</dbReference>
<evidence type="ECO:0000256" key="8">
    <source>
        <dbReference type="ARBA" id="ARBA00022833"/>
    </source>
</evidence>
<dbReference type="OrthoDB" id="9800855at2"/>
<feature type="active site" description="Proton donor" evidence="16">
    <location>
        <position position="3"/>
    </location>
</feature>
<dbReference type="GO" id="GO:0008270">
    <property type="term" value="F:zinc ion binding"/>
    <property type="evidence" value="ECO:0007669"/>
    <property type="project" value="UniProtKB-UniRule"/>
</dbReference>
<keyword evidence="20" id="KW-1185">Reference proteome</keyword>
<dbReference type="EC" id="3.2.2.23" evidence="16"/>
<proteinExistence type="inferred from homology"/>
<feature type="active site" description="Proton donor; for beta-elimination activity" evidence="16">
    <location>
        <position position="58"/>
    </location>
</feature>
<dbReference type="Pfam" id="PF01149">
    <property type="entry name" value="Fapy_DNA_glyco"/>
    <property type="match status" value="1"/>
</dbReference>
<evidence type="ECO:0000256" key="3">
    <source>
        <dbReference type="ARBA" id="ARBA00011245"/>
    </source>
</evidence>
<dbReference type="InterPro" id="IPR020629">
    <property type="entry name" value="FPG_Glyclase"/>
</dbReference>
<evidence type="ECO:0000256" key="14">
    <source>
        <dbReference type="ARBA" id="ARBA00044632"/>
    </source>
</evidence>
<dbReference type="InterPro" id="IPR035937">
    <property type="entry name" value="FPG_N"/>
</dbReference>
<dbReference type="SUPFAM" id="SSF57716">
    <property type="entry name" value="Glucocorticoid receptor-like (DNA-binding domain)"/>
    <property type="match status" value="1"/>
</dbReference>
<keyword evidence="4 16" id="KW-0479">Metal-binding</keyword>
<evidence type="ECO:0000256" key="5">
    <source>
        <dbReference type="ARBA" id="ARBA00022763"/>
    </source>
</evidence>
<evidence type="ECO:0000256" key="6">
    <source>
        <dbReference type="ARBA" id="ARBA00022771"/>
    </source>
</evidence>
<dbReference type="InterPro" id="IPR012319">
    <property type="entry name" value="FPG_cat"/>
</dbReference>
<feature type="active site" description="Proton donor; for delta-elimination activity" evidence="16">
    <location>
        <position position="263"/>
    </location>
</feature>